<protein>
    <submittedName>
        <fullName evidence="1">Uncharacterized protein</fullName>
    </submittedName>
</protein>
<dbReference type="InParanoid" id="A0A0V1ANL2"/>
<dbReference type="AlphaFoldDB" id="A0A0V1ANL2"/>
<dbReference type="EMBL" id="JYDH01000094">
    <property type="protein sequence ID" value="KRY32687.1"/>
    <property type="molecule type" value="Genomic_DNA"/>
</dbReference>
<keyword evidence="3" id="KW-1185">Reference proteome</keyword>
<evidence type="ECO:0000313" key="3">
    <source>
        <dbReference type="Proteomes" id="UP000054776"/>
    </source>
</evidence>
<reference evidence="1 3" key="1">
    <citation type="submission" date="2015-01" db="EMBL/GenBank/DDBJ databases">
        <title>Evolution of Trichinella species and genotypes.</title>
        <authorList>
            <person name="Korhonen P.K."/>
            <person name="Edoardo P."/>
            <person name="Giuseppe L.R."/>
            <person name="Gasser R.B."/>
        </authorList>
    </citation>
    <scope>NUCLEOTIDE SEQUENCE [LARGE SCALE GENOMIC DNA]</scope>
    <source>
        <strain evidence="1">ISS3</strain>
    </source>
</reference>
<dbReference type="EMBL" id="JYDH01000441">
    <property type="protein sequence ID" value="KRY26411.1"/>
    <property type="molecule type" value="Genomic_DNA"/>
</dbReference>
<dbReference type="OrthoDB" id="5913026at2759"/>
<accession>A0A0V1ANL2</accession>
<name>A0A0V1ANL2_TRISP</name>
<proteinExistence type="predicted"/>
<dbReference type="Proteomes" id="UP000054776">
    <property type="component" value="Unassembled WGS sequence"/>
</dbReference>
<evidence type="ECO:0000313" key="1">
    <source>
        <dbReference type="EMBL" id="KRY26411.1"/>
    </source>
</evidence>
<organism evidence="1 3">
    <name type="scientific">Trichinella spiralis</name>
    <name type="common">Trichina worm</name>
    <dbReference type="NCBI Taxonomy" id="6334"/>
    <lineage>
        <taxon>Eukaryota</taxon>
        <taxon>Metazoa</taxon>
        <taxon>Ecdysozoa</taxon>
        <taxon>Nematoda</taxon>
        <taxon>Enoplea</taxon>
        <taxon>Dorylaimia</taxon>
        <taxon>Trichinellida</taxon>
        <taxon>Trichinellidae</taxon>
        <taxon>Trichinella</taxon>
    </lineage>
</organism>
<comment type="caution">
    <text evidence="1">The sequence shown here is derived from an EMBL/GenBank/DDBJ whole genome shotgun (WGS) entry which is preliminary data.</text>
</comment>
<sequence>MNIIACCRRAVEKLITTAAAKEKEVGSKIAEACSVRLMYQDLSKAVIDGPTNGRADWFRRGFPEHRVGGKAWTLFQAPLLTIFYVKQSLRALSRFTVCIVMRNDDHNLINWLPSGVLLTG</sequence>
<evidence type="ECO:0000313" key="2">
    <source>
        <dbReference type="EMBL" id="KRY32687.1"/>
    </source>
</evidence>
<gene>
    <name evidence="1" type="ORF">T01_14919</name>
    <name evidence="2" type="ORF">T01_8109</name>
</gene>